<dbReference type="SUPFAM" id="SSF53474">
    <property type="entry name" value="alpha/beta-Hydrolases"/>
    <property type="match status" value="1"/>
</dbReference>
<dbReference type="InterPro" id="IPR050266">
    <property type="entry name" value="AB_hydrolase_sf"/>
</dbReference>
<dbReference type="PRINTS" id="PR00111">
    <property type="entry name" value="ABHYDROLASE"/>
</dbReference>
<evidence type="ECO:0000256" key="1">
    <source>
        <dbReference type="ARBA" id="ARBA00022801"/>
    </source>
</evidence>
<dbReference type="Proteomes" id="UP000709959">
    <property type="component" value="Unassembled WGS sequence"/>
</dbReference>
<comment type="caution">
    <text evidence="4">The sequence shown here is derived from an EMBL/GenBank/DDBJ whole genome shotgun (WGS) entry which is preliminary data.</text>
</comment>
<sequence>MPYRALLLCLSFLCLQAGPPQFQKVGKGPGVLLIHGFGGNKEVWAGMAAELAQDHTVLSVDLPGSGGTPGPALVAGRADFGALAKDLAALVRKEGLAPCLVVGHSMGGPIAARTVLEDPAAFRGLILVDSFLSALPAAYMEPTITGLESNATVTLSVFMGHVSNGPEQNQRVVTEALRIPTAALQAYLRALTLDSIGGRQGELRLPVLQLAAGRRETDPAREATTLAQFGFKGLPAFRVIHFPGAKHWIMWDAPEAFLVAVRAFEAGLGR</sequence>
<evidence type="ECO:0000313" key="5">
    <source>
        <dbReference type="Proteomes" id="UP000709959"/>
    </source>
</evidence>
<dbReference type="GO" id="GO:0016787">
    <property type="term" value="F:hydrolase activity"/>
    <property type="evidence" value="ECO:0007669"/>
    <property type="project" value="UniProtKB-KW"/>
</dbReference>
<proteinExistence type="predicted"/>
<feature type="chain" id="PRO_5037941856" evidence="2">
    <location>
        <begin position="18"/>
        <end position="270"/>
    </location>
</feature>
<feature type="domain" description="AB hydrolase-1" evidence="3">
    <location>
        <begin position="31"/>
        <end position="254"/>
    </location>
</feature>
<dbReference type="PANTHER" id="PTHR43798">
    <property type="entry name" value="MONOACYLGLYCEROL LIPASE"/>
    <property type="match status" value="1"/>
</dbReference>
<name>A0A936K5R4_9BACT</name>
<reference evidence="4 5" key="1">
    <citation type="submission" date="2020-10" db="EMBL/GenBank/DDBJ databases">
        <title>Connecting structure to function with the recovery of over 1000 high-quality activated sludge metagenome-assembled genomes encoding full-length rRNA genes using long-read sequencing.</title>
        <authorList>
            <person name="Singleton C.M."/>
            <person name="Petriglieri F."/>
            <person name="Kristensen J.M."/>
            <person name="Kirkegaard R.H."/>
            <person name="Michaelsen T.Y."/>
            <person name="Andersen M.H."/>
            <person name="Karst S.M."/>
            <person name="Dueholm M.S."/>
            <person name="Nielsen P.H."/>
            <person name="Albertsen M."/>
        </authorList>
    </citation>
    <scope>NUCLEOTIDE SEQUENCE [LARGE SCALE GENOMIC DNA]</scope>
    <source>
        <strain evidence="4">OdNE_18-Q3-R46-58_MAXAC.008</strain>
    </source>
</reference>
<evidence type="ECO:0000259" key="3">
    <source>
        <dbReference type="Pfam" id="PF00561"/>
    </source>
</evidence>
<keyword evidence="1 4" id="KW-0378">Hydrolase</keyword>
<feature type="signal peptide" evidence="2">
    <location>
        <begin position="1"/>
        <end position="17"/>
    </location>
</feature>
<evidence type="ECO:0000256" key="2">
    <source>
        <dbReference type="SAM" id="SignalP"/>
    </source>
</evidence>
<accession>A0A936K5R4</accession>
<keyword evidence="2" id="KW-0732">Signal</keyword>
<dbReference type="InterPro" id="IPR000073">
    <property type="entry name" value="AB_hydrolase_1"/>
</dbReference>
<dbReference type="Gene3D" id="3.40.50.1820">
    <property type="entry name" value="alpha/beta hydrolase"/>
    <property type="match status" value="1"/>
</dbReference>
<evidence type="ECO:0000313" key="4">
    <source>
        <dbReference type="EMBL" id="MBK8572256.1"/>
    </source>
</evidence>
<dbReference type="GO" id="GO:0016020">
    <property type="term" value="C:membrane"/>
    <property type="evidence" value="ECO:0007669"/>
    <property type="project" value="TreeGrafter"/>
</dbReference>
<gene>
    <name evidence="4" type="ORF">IPN91_06320</name>
</gene>
<organism evidence="4 5">
    <name type="scientific">Candidatus Geothrix odensensis</name>
    <dbReference type="NCBI Taxonomy" id="2954440"/>
    <lineage>
        <taxon>Bacteria</taxon>
        <taxon>Pseudomonadati</taxon>
        <taxon>Acidobacteriota</taxon>
        <taxon>Holophagae</taxon>
        <taxon>Holophagales</taxon>
        <taxon>Holophagaceae</taxon>
        <taxon>Geothrix</taxon>
    </lineage>
</organism>
<dbReference type="InterPro" id="IPR029058">
    <property type="entry name" value="AB_hydrolase_fold"/>
</dbReference>
<protein>
    <submittedName>
        <fullName evidence="4">Alpha/beta fold hydrolase</fullName>
    </submittedName>
</protein>
<dbReference type="Pfam" id="PF00561">
    <property type="entry name" value="Abhydrolase_1"/>
    <property type="match status" value="1"/>
</dbReference>
<dbReference type="AlphaFoldDB" id="A0A936K5R4"/>
<dbReference type="PANTHER" id="PTHR43798:SF31">
    <property type="entry name" value="AB HYDROLASE SUPERFAMILY PROTEIN YCLE"/>
    <property type="match status" value="1"/>
</dbReference>
<dbReference type="EMBL" id="JADKCH010000004">
    <property type="protein sequence ID" value="MBK8572256.1"/>
    <property type="molecule type" value="Genomic_DNA"/>
</dbReference>